<keyword evidence="1" id="KW-0472">Membrane</keyword>
<evidence type="ECO:0000256" key="1">
    <source>
        <dbReference type="SAM" id="Phobius"/>
    </source>
</evidence>
<sequence length="299" mass="33289">MVVNETYHLTGIDGPPPLPLDLHEHKFHIAIQWGIILLTSCIAPLVLYPSLHWGADLDLKISSAILGASTLYSLGLRTWRLLKPTPNCRPLTLESRWSFDFFHWNYLLGFILVTIIIVVGLLQEPPSVRMTSLPPSILLVQVGLTLVVVGVLAKLRVRQPFTVSSTPAGQVFRPGILVIIEDVVGVDGGRGRLYRAALMERYAASRRFQRLIEDLNWFWGFGGLVMGVVLISILATVHAPTFAYGLGNPADILRLLCLVGWTIPWIWAGVWAVITTYWVKSALMEEKLTWSESQMASLA</sequence>
<feature type="transmembrane region" description="Helical" evidence="1">
    <location>
        <begin position="215"/>
        <end position="240"/>
    </location>
</feature>
<gene>
    <name evidence="2" type="ORF">BJX68DRAFT_269888</name>
</gene>
<feature type="transmembrane region" description="Helical" evidence="1">
    <location>
        <begin position="29"/>
        <end position="49"/>
    </location>
</feature>
<dbReference type="GeneID" id="98161627"/>
<protein>
    <submittedName>
        <fullName evidence="2">Uncharacterized protein</fullName>
    </submittedName>
</protein>
<keyword evidence="1" id="KW-1133">Transmembrane helix</keyword>
<organism evidence="2 3">
    <name type="scientific">Aspergillus pseudodeflectus</name>
    <dbReference type="NCBI Taxonomy" id="176178"/>
    <lineage>
        <taxon>Eukaryota</taxon>
        <taxon>Fungi</taxon>
        <taxon>Dikarya</taxon>
        <taxon>Ascomycota</taxon>
        <taxon>Pezizomycotina</taxon>
        <taxon>Eurotiomycetes</taxon>
        <taxon>Eurotiomycetidae</taxon>
        <taxon>Eurotiales</taxon>
        <taxon>Aspergillaceae</taxon>
        <taxon>Aspergillus</taxon>
        <taxon>Aspergillus subgen. Nidulantes</taxon>
    </lineage>
</organism>
<proteinExistence type="predicted"/>
<keyword evidence="1" id="KW-0812">Transmembrane</keyword>
<accession>A0ABR4JVI0</accession>
<evidence type="ECO:0000313" key="3">
    <source>
        <dbReference type="Proteomes" id="UP001610444"/>
    </source>
</evidence>
<evidence type="ECO:0000313" key="2">
    <source>
        <dbReference type="EMBL" id="KAL2844023.1"/>
    </source>
</evidence>
<dbReference type="EMBL" id="JBFXLR010000043">
    <property type="protein sequence ID" value="KAL2844023.1"/>
    <property type="molecule type" value="Genomic_DNA"/>
</dbReference>
<reference evidence="2 3" key="1">
    <citation type="submission" date="2024-07" db="EMBL/GenBank/DDBJ databases">
        <title>Section-level genome sequencing and comparative genomics of Aspergillus sections Usti and Cavernicolus.</title>
        <authorList>
            <consortium name="Lawrence Berkeley National Laboratory"/>
            <person name="Nybo J.L."/>
            <person name="Vesth T.C."/>
            <person name="Theobald S."/>
            <person name="Frisvad J.C."/>
            <person name="Larsen T.O."/>
            <person name="Kjaerboelling I."/>
            <person name="Rothschild-Mancinelli K."/>
            <person name="Lyhne E.K."/>
            <person name="Kogle M.E."/>
            <person name="Barry K."/>
            <person name="Clum A."/>
            <person name="Na H."/>
            <person name="Ledsgaard L."/>
            <person name="Lin J."/>
            <person name="Lipzen A."/>
            <person name="Kuo A."/>
            <person name="Riley R."/>
            <person name="Mondo S."/>
            <person name="LaButti K."/>
            <person name="Haridas S."/>
            <person name="Pangalinan J."/>
            <person name="Salamov A.A."/>
            <person name="Simmons B.A."/>
            <person name="Magnuson J.K."/>
            <person name="Chen J."/>
            <person name="Drula E."/>
            <person name="Henrissat B."/>
            <person name="Wiebenga A."/>
            <person name="Lubbers R.J."/>
            <person name="Gomes A.C."/>
            <person name="Macurrencykelacurrency M.R."/>
            <person name="Stajich J."/>
            <person name="Grigoriev I.V."/>
            <person name="Mortensen U.H."/>
            <person name="De vries R.P."/>
            <person name="Baker S.E."/>
            <person name="Andersen M.R."/>
        </authorList>
    </citation>
    <scope>NUCLEOTIDE SEQUENCE [LARGE SCALE GENOMIC DNA]</scope>
    <source>
        <strain evidence="2 3">CBS 756.74</strain>
    </source>
</reference>
<name>A0ABR4JVI0_9EURO</name>
<feature type="transmembrane region" description="Helical" evidence="1">
    <location>
        <begin position="103"/>
        <end position="123"/>
    </location>
</feature>
<dbReference type="PANTHER" id="PTHR42024">
    <property type="entry name" value="AMINO ACID PERMEASE_ SLC12A DOMAIN-CONTAINING PROTEIN"/>
    <property type="match status" value="1"/>
</dbReference>
<dbReference type="Proteomes" id="UP001610444">
    <property type="component" value="Unassembled WGS sequence"/>
</dbReference>
<feature type="transmembrane region" description="Helical" evidence="1">
    <location>
        <begin position="135"/>
        <end position="155"/>
    </location>
</feature>
<dbReference type="PANTHER" id="PTHR42024:SF1">
    <property type="entry name" value="AMINO ACID PERMEASE_ SLC12A DOMAIN-CONTAINING PROTEIN"/>
    <property type="match status" value="1"/>
</dbReference>
<comment type="caution">
    <text evidence="2">The sequence shown here is derived from an EMBL/GenBank/DDBJ whole genome shotgun (WGS) entry which is preliminary data.</text>
</comment>
<keyword evidence="3" id="KW-1185">Reference proteome</keyword>
<feature type="transmembrane region" description="Helical" evidence="1">
    <location>
        <begin position="252"/>
        <end position="279"/>
    </location>
</feature>
<dbReference type="RefSeq" id="XP_070895929.1">
    <property type="nucleotide sequence ID" value="XM_071046463.1"/>
</dbReference>